<protein>
    <submittedName>
        <fullName evidence="3">Permease of the drug/metabolite transporter (DMT) superfamily</fullName>
    </submittedName>
</protein>
<feature type="transmembrane region" description="Helical" evidence="1">
    <location>
        <begin position="214"/>
        <end position="231"/>
    </location>
</feature>
<accession>A0A5E8GWX5</accession>
<proteinExistence type="predicted"/>
<feature type="transmembrane region" description="Helical" evidence="1">
    <location>
        <begin position="104"/>
        <end position="123"/>
    </location>
</feature>
<feature type="domain" description="EamA" evidence="2">
    <location>
        <begin position="156"/>
        <end position="285"/>
    </location>
</feature>
<dbReference type="InterPro" id="IPR000620">
    <property type="entry name" value="EamA_dom"/>
</dbReference>
<keyword evidence="1" id="KW-0812">Transmembrane</keyword>
<dbReference type="Gene3D" id="1.10.3730.20">
    <property type="match status" value="1"/>
</dbReference>
<keyword evidence="1" id="KW-1133">Transmembrane helix</keyword>
<feature type="transmembrane region" description="Helical" evidence="1">
    <location>
        <begin position="45"/>
        <end position="64"/>
    </location>
</feature>
<feature type="transmembrane region" description="Helical" evidence="1">
    <location>
        <begin position="268"/>
        <end position="286"/>
    </location>
</feature>
<name>A0A5E8GWX5_ROSAD</name>
<reference evidence="3 4" key="1">
    <citation type="submission" date="2008-01" db="EMBL/GenBank/DDBJ databases">
        <authorList>
            <person name="Wagner-Dobler I."/>
            <person name="Ferriera S."/>
            <person name="Johnson J."/>
            <person name="Kravitz S."/>
            <person name="Beeson K."/>
            <person name="Sutton G."/>
            <person name="Rogers Y.-H."/>
            <person name="Friedman R."/>
            <person name="Frazier M."/>
            <person name="Venter J.C."/>
        </authorList>
    </citation>
    <scope>NUCLEOTIDE SEQUENCE [LARGE SCALE GENOMIC DNA]</scope>
    <source>
        <strain evidence="4">DSM 17067 / NCIMB 14079 / DFL-11</strain>
    </source>
</reference>
<feature type="transmembrane region" description="Helical" evidence="1">
    <location>
        <begin position="156"/>
        <end position="174"/>
    </location>
</feature>
<dbReference type="AlphaFoldDB" id="A0A5E8GWX5"/>
<dbReference type="RefSeq" id="WP_008190924.1">
    <property type="nucleotide sequence ID" value="NZ_CM011002.1"/>
</dbReference>
<dbReference type="Pfam" id="PF00892">
    <property type="entry name" value="EamA"/>
    <property type="match status" value="2"/>
</dbReference>
<dbReference type="EMBL" id="ACCU02000002">
    <property type="protein sequence ID" value="EEE44098.1"/>
    <property type="molecule type" value="Genomic_DNA"/>
</dbReference>
<evidence type="ECO:0000259" key="2">
    <source>
        <dbReference type="Pfam" id="PF00892"/>
    </source>
</evidence>
<feature type="transmembrane region" description="Helical" evidence="1">
    <location>
        <begin position="186"/>
        <end position="208"/>
    </location>
</feature>
<evidence type="ECO:0000313" key="3">
    <source>
        <dbReference type="EMBL" id="EEE44098.1"/>
    </source>
</evidence>
<comment type="caution">
    <text evidence="3">The sequence shown here is derived from an EMBL/GenBank/DDBJ whole genome shotgun (WGS) entry which is preliminary data.</text>
</comment>
<dbReference type="InterPro" id="IPR037185">
    <property type="entry name" value="EmrE-like"/>
</dbReference>
<dbReference type="SUPFAM" id="SSF103481">
    <property type="entry name" value="Multidrug resistance efflux transporter EmrE"/>
    <property type="match status" value="2"/>
</dbReference>
<feature type="domain" description="EamA" evidence="2">
    <location>
        <begin position="14"/>
        <end position="146"/>
    </location>
</feature>
<dbReference type="PANTHER" id="PTHR22911">
    <property type="entry name" value="ACYL-MALONYL CONDENSING ENZYME-RELATED"/>
    <property type="match status" value="1"/>
</dbReference>
<dbReference type="GO" id="GO:0016020">
    <property type="term" value="C:membrane"/>
    <property type="evidence" value="ECO:0007669"/>
    <property type="project" value="InterPro"/>
</dbReference>
<organism evidence="3 4">
    <name type="scientific">Roseibium alexandrii (strain DSM 17067 / NCIMB 14079 / DFL-11)</name>
    <name type="common">Labrenzia alexandrii</name>
    <dbReference type="NCBI Taxonomy" id="244592"/>
    <lineage>
        <taxon>Bacteria</taxon>
        <taxon>Pseudomonadati</taxon>
        <taxon>Pseudomonadota</taxon>
        <taxon>Alphaproteobacteria</taxon>
        <taxon>Hyphomicrobiales</taxon>
        <taxon>Stappiaceae</taxon>
        <taxon>Roseibium</taxon>
    </lineage>
</organism>
<evidence type="ECO:0000313" key="4">
    <source>
        <dbReference type="Proteomes" id="UP000004703"/>
    </source>
</evidence>
<evidence type="ECO:0000256" key="1">
    <source>
        <dbReference type="SAM" id="Phobius"/>
    </source>
</evidence>
<dbReference type="Proteomes" id="UP000004703">
    <property type="component" value="Chromosome"/>
</dbReference>
<feature type="transmembrane region" description="Helical" evidence="1">
    <location>
        <begin position="132"/>
        <end position="150"/>
    </location>
</feature>
<feature type="transmembrane region" description="Helical" evidence="1">
    <location>
        <begin position="12"/>
        <end position="33"/>
    </location>
</feature>
<keyword evidence="1" id="KW-0472">Membrane</keyword>
<sequence length="297" mass="32191">MSSAAYKPRSNARAGIILICAGVICLCISDAIAKALSANYPVLQILFLRNLIALPIVVAMIWKLAGPSALKSHKPIAHLVRGGVWVLAAMTFFTSFRYLGLAEATTLVFIAPIFITAISALFLNEQVGWRRWSAVMVGFIGVLVVVRPGASAFQPALLLPLATAFLYAVLMLSARLVDERESVWTLMLYLVGSGGLITAITMPFLWVPPQAEDALLFLGIAAFGTAGVTMLTQAFRVAPASTIAPFEYTSLLWATLLGWIFWREIPDTWTYVGAAIIIASGIFIVLRETKRNPDCEA</sequence>
<dbReference type="PANTHER" id="PTHR22911:SF103">
    <property type="entry name" value="BLR2811 PROTEIN"/>
    <property type="match status" value="1"/>
</dbReference>
<feature type="transmembrane region" description="Helical" evidence="1">
    <location>
        <begin position="76"/>
        <end position="98"/>
    </location>
</feature>
<feature type="transmembrane region" description="Helical" evidence="1">
    <location>
        <begin position="243"/>
        <end position="262"/>
    </location>
</feature>
<reference evidence="3 4" key="2">
    <citation type="submission" date="2013-04" db="EMBL/GenBank/DDBJ databases">
        <authorList>
            <person name="Fiebig A."/>
            <person name="Pradella S."/>
            <person name="Wagner-Doebler I."/>
        </authorList>
    </citation>
    <scope>NUCLEOTIDE SEQUENCE [LARGE SCALE GENOMIC DNA]</scope>
    <source>
        <strain evidence="4">DSM 17067 / NCIMB 14079 / DFL-11</strain>
    </source>
</reference>
<gene>
    <name evidence="3" type="ORF">SADFL11_1385</name>
</gene>